<keyword evidence="1" id="KW-0812">Transmembrane</keyword>
<keyword evidence="3" id="KW-1185">Reference proteome</keyword>
<accession>A0A2Z4HI54</accession>
<dbReference type="RefSeq" id="YP_010086377.1">
    <property type="nucleotide sequence ID" value="NC_055453.1"/>
</dbReference>
<proteinExistence type="predicted"/>
<organism evidence="2 3">
    <name type="scientific">Hyposidra talaca nucleopolyhedrovirus</name>
    <dbReference type="NCBI Taxonomy" id="1070315"/>
    <lineage>
        <taxon>Viruses</taxon>
        <taxon>Viruses incertae sedis</taxon>
        <taxon>Naldaviricetes</taxon>
        <taxon>Lefavirales</taxon>
        <taxon>Baculoviridae</taxon>
        <taxon>Alphabaculovirus</taxon>
        <taxon>Alphabaculovirus hytalacae</taxon>
    </lineage>
</organism>
<dbReference type="Gene3D" id="3.40.50.300">
    <property type="entry name" value="P-loop containing nucleotide triphosphate hydrolases"/>
    <property type="match status" value="1"/>
</dbReference>
<dbReference type="KEGG" id="vg:65101588"/>
<keyword evidence="1" id="KW-1133">Transmembrane helix</keyword>
<evidence type="ECO:0000313" key="2">
    <source>
        <dbReference type="EMBL" id="AWW14470.1"/>
    </source>
</evidence>
<dbReference type="InterPro" id="IPR027417">
    <property type="entry name" value="P-loop_NTPase"/>
</dbReference>
<feature type="transmembrane region" description="Helical" evidence="1">
    <location>
        <begin position="21"/>
        <end position="44"/>
    </location>
</feature>
<name>A0A2Z4HI54_9ABAC</name>
<dbReference type="EMBL" id="MH261376">
    <property type="protein sequence ID" value="AWW14470.1"/>
    <property type="molecule type" value="Genomic_DNA"/>
</dbReference>
<dbReference type="SUPFAM" id="SSF52540">
    <property type="entry name" value="P-loop containing nucleoside triphosphate hydrolases"/>
    <property type="match status" value="1"/>
</dbReference>
<sequence length="377" mass="43268">MHEYTSTYKLLRELVSIKRAQWLFLISFVTSIVTLVAIFCYAASIANTQINAISESVAAQFHSRNVLLEKITTSVQTNGEFEFYYSLTTRQQNIMLKVNTFSVSQIDNGNDNNLSISVPASDSYARYLQNLTFATPVINNVFLFAGAHGLGKSYAALQLGRVLSRFVHAAVVISMPLSAANDQFLNDVGVIIENVERAFSRDCYVIWAFDELDTYLSQRRLDYREKTLTQFAEYTGFVANQRRLLVFTMNNYEVLAHDYWRSRNLIETDPQHYAHMTDFNKALQYTRLTQTQFLQEGQLSRLFSFVGNKAFEFKPFDLETAITFAKSYLKNFNIPWSNAIQAKLFANNDEYFTVRSLKIAMDDVINVRNKTDNSSDE</sequence>
<reference evidence="2 3" key="1">
    <citation type="journal article" date="2018" name="Sci. Rep.">
        <title>Comprehensive analysis of single molecule sequencing-derived complete genome and whole transcriptome of Hyposidra talaca nuclear polyhedrosis virus.</title>
        <authorList>
            <person name="Nguyen T.T."/>
            <person name="Suryamohan K."/>
            <person name="Kuriakose B."/>
            <person name="Janakiraman V."/>
            <person name="Reichelt M."/>
            <person name="Chaudhuri S."/>
            <person name="Guillory J."/>
            <person name="Divakaran N."/>
            <person name="Rabins P.E."/>
            <person name="Goel R."/>
            <person name="Deka B."/>
            <person name="Sarkar S."/>
            <person name="Ekka P."/>
            <person name="Tsai Y.C."/>
            <person name="Vargas D."/>
            <person name="Santhosh S."/>
            <person name="Mohan S."/>
            <person name="Chin C.S."/>
            <person name="Korlach J."/>
            <person name="Thomas G."/>
            <person name="Babu A."/>
            <person name="Seshagiri S."/>
        </authorList>
    </citation>
    <scope>NUCLEOTIDE SEQUENCE [LARGE SCALE GENOMIC DNA]</scope>
    <source>
        <strain evidence="2 3">HytaNPVIndia001</strain>
    </source>
</reference>
<gene>
    <name evidence="2" type="primary">orf110</name>
    <name evidence="2" type="ORF">HytaNPV_gp110</name>
</gene>
<keyword evidence="1" id="KW-0472">Membrane</keyword>
<evidence type="ECO:0000313" key="3">
    <source>
        <dbReference type="Proteomes" id="UP000501125"/>
    </source>
</evidence>
<dbReference type="GeneID" id="65101588"/>
<protein>
    <submittedName>
        <fullName evidence="2">Uncharacterized protein</fullName>
    </submittedName>
</protein>
<dbReference type="Proteomes" id="UP000501125">
    <property type="component" value="Chromosome"/>
</dbReference>
<evidence type="ECO:0000256" key="1">
    <source>
        <dbReference type="SAM" id="Phobius"/>
    </source>
</evidence>